<dbReference type="AlphaFoldDB" id="A0A9J6GPN1"/>
<name>A0A9J6GPN1_HAELO</name>
<sequence length="109" mass="11801">MVLPTNATSKQSGQLPLSIFEPVAWNSKPLSFHLRWEPAEEEGQAGLEISIPAMAANETKRNHGVNVTLLLKPGREYTVFASARGLGDNGEVYVGPETPMKVETTPLGK</sequence>
<keyword evidence="3" id="KW-1185">Reference proteome</keyword>
<proteinExistence type="predicted"/>
<evidence type="ECO:0000313" key="2">
    <source>
        <dbReference type="EMBL" id="KAH9376124.1"/>
    </source>
</evidence>
<comment type="caution">
    <text evidence="2">The sequence shown here is derived from an EMBL/GenBank/DDBJ whole genome shotgun (WGS) entry which is preliminary data.</text>
</comment>
<evidence type="ECO:0000256" key="1">
    <source>
        <dbReference type="SAM" id="MobiDB-lite"/>
    </source>
</evidence>
<dbReference type="Proteomes" id="UP000821853">
    <property type="component" value="Chromosome 5"/>
</dbReference>
<protein>
    <submittedName>
        <fullName evidence="2">Uncharacterized protein</fullName>
    </submittedName>
</protein>
<gene>
    <name evidence="2" type="ORF">HPB48_013270</name>
</gene>
<dbReference type="OrthoDB" id="6492785at2759"/>
<organism evidence="2 3">
    <name type="scientific">Haemaphysalis longicornis</name>
    <name type="common">Bush tick</name>
    <dbReference type="NCBI Taxonomy" id="44386"/>
    <lineage>
        <taxon>Eukaryota</taxon>
        <taxon>Metazoa</taxon>
        <taxon>Ecdysozoa</taxon>
        <taxon>Arthropoda</taxon>
        <taxon>Chelicerata</taxon>
        <taxon>Arachnida</taxon>
        <taxon>Acari</taxon>
        <taxon>Parasitiformes</taxon>
        <taxon>Ixodida</taxon>
        <taxon>Ixodoidea</taxon>
        <taxon>Ixodidae</taxon>
        <taxon>Haemaphysalinae</taxon>
        <taxon>Haemaphysalis</taxon>
    </lineage>
</organism>
<evidence type="ECO:0000313" key="3">
    <source>
        <dbReference type="Proteomes" id="UP000821853"/>
    </source>
</evidence>
<reference evidence="2 3" key="1">
    <citation type="journal article" date="2020" name="Cell">
        <title>Large-Scale Comparative Analyses of Tick Genomes Elucidate Their Genetic Diversity and Vector Capacities.</title>
        <authorList>
            <consortium name="Tick Genome and Microbiome Consortium (TIGMIC)"/>
            <person name="Jia N."/>
            <person name="Wang J."/>
            <person name="Shi W."/>
            <person name="Du L."/>
            <person name="Sun Y."/>
            <person name="Zhan W."/>
            <person name="Jiang J.F."/>
            <person name="Wang Q."/>
            <person name="Zhang B."/>
            <person name="Ji P."/>
            <person name="Bell-Sakyi L."/>
            <person name="Cui X.M."/>
            <person name="Yuan T.T."/>
            <person name="Jiang B.G."/>
            <person name="Yang W.F."/>
            <person name="Lam T.T."/>
            <person name="Chang Q.C."/>
            <person name="Ding S.J."/>
            <person name="Wang X.J."/>
            <person name="Zhu J.G."/>
            <person name="Ruan X.D."/>
            <person name="Zhao L."/>
            <person name="Wei J.T."/>
            <person name="Ye R.Z."/>
            <person name="Que T.C."/>
            <person name="Du C.H."/>
            <person name="Zhou Y.H."/>
            <person name="Cheng J.X."/>
            <person name="Dai P.F."/>
            <person name="Guo W.B."/>
            <person name="Han X.H."/>
            <person name="Huang E.J."/>
            <person name="Li L.F."/>
            <person name="Wei W."/>
            <person name="Gao Y.C."/>
            <person name="Liu J.Z."/>
            <person name="Shao H.Z."/>
            <person name="Wang X."/>
            <person name="Wang C.C."/>
            <person name="Yang T.C."/>
            <person name="Huo Q.B."/>
            <person name="Li W."/>
            <person name="Chen H.Y."/>
            <person name="Chen S.E."/>
            <person name="Zhou L.G."/>
            <person name="Ni X.B."/>
            <person name="Tian J.H."/>
            <person name="Sheng Y."/>
            <person name="Liu T."/>
            <person name="Pan Y.S."/>
            <person name="Xia L.Y."/>
            <person name="Li J."/>
            <person name="Zhao F."/>
            <person name="Cao W.C."/>
        </authorList>
    </citation>
    <scope>NUCLEOTIDE SEQUENCE [LARGE SCALE GENOMIC DNA]</scope>
    <source>
        <strain evidence="2">HaeL-2018</strain>
    </source>
</reference>
<accession>A0A9J6GPN1</accession>
<dbReference type="VEuPathDB" id="VectorBase:HLOH_052351"/>
<dbReference type="EMBL" id="JABSTR010000007">
    <property type="protein sequence ID" value="KAH9376124.1"/>
    <property type="molecule type" value="Genomic_DNA"/>
</dbReference>
<feature type="region of interest" description="Disordered" evidence="1">
    <location>
        <begin position="88"/>
        <end position="109"/>
    </location>
</feature>